<comment type="function">
    <text evidence="10">Part of the energy-coupling factor (ECF) transporter complex CbiMNOQ involved in cobalt import.</text>
</comment>
<keyword evidence="6 10" id="KW-1133">Transmembrane helix</keyword>
<keyword evidence="9 10" id="KW-0170">Cobalt</keyword>
<dbReference type="HAMAP" id="MF_00330">
    <property type="entry name" value="CbiN"/>
    <property type="match status" value="1"/>
</dbReference>
<dbReference type="PANTHER" id="PTHR38662:SF1">
    <property type="entry name" value="COBALT TRANSPORT PROTEIN CBIN"/>
    <property type="match status" value="1"/>
</dbReference>
<dbReference type="UniPathway" id="UPA00148"/>
<sequence length="119" mass="12420">MSSNSTPKTNKGLTVGLIALAFGIAAFPMFFNLGDKDAEEQFTGTDDGAETIVEEENPDYEPWFNPLIGELPGEVESGLFALQAGLGAGVVGYALGSYRGRRKAEEALGITVDATGATS</sequence>
<keyword evidence="4 10" id="KW-0169">Cobalamin biosynthesis</keyword>
<organism evidence="11 12">
    <name type="scientific">Corynebacterium aquilae DSM 44791</name>
    <dbReference type="NCBI Taxonomy" id="1431546"/>
    <lineage>
        <taxon>Bacteria</taxon>
        <taxon>Bacillati</taxon>
        <taxon>Actinomycetota</taxon>
        <taxon>Actinomycetes</taxon>
        <taxon>Mycobacteriales</taxon>
        <taxon>Corynebacteriaceae</taxon>
        <taxon>Corynebacterium</taxon>
    </lineage>
</organism>
<evidence type="ECO:0000256" key="3">
    <source>
        <dbReference type="ARBA" id="ARBA00022475"/>
    </source>
</evidence>
<dbReference type="Proteomes" id="UP000185478">
    <property type="component" value="Chromosome"/>
</dbReference>
<dbReference type="GO" id="GO:0015087">
    <property type="term" value="F:cobalt ion transmembrane transporter activity"/>
    <property type="evidence" value="ECO:0007669"/>
    <property type="project" value="UniProtKB-UniRule"/>
</dbReference>
<keyword evidence="2 10" id="KW-0813">Transport</keyword>
<proteinExistence type="inferred from homology"/>
<evidence type="ECO:0000256" key="9">
    <source>
        <dbReference type="ARBA" id="ARBA00023285"/>
    </source>
</evidence>
<protein>
    <recommendedName>
        <fullName evidence="10">Cobalt transport protein CbiN</fullName>
    </recommendedName>
    <alternativeName>
        <fullName evidence="10">Energy-coupling factor transporter probable substrate-capture protein CbiN</fullName>
        <shortName evidence="10">ECF transporter S component CbiN</shortName>
    </alternativeName>
</protein>
<dbReference type="KEGG" id="caqu:CAQU_10290"/>
<feature type="transmembrane region" description="Helical" evidence="10">
    <location>
        <begin position="12"/>
        <end position="31"/>
    </location>
</feature>
<evidence type="ECO:0000313" key="12">
    <source>
        <dbReference type="Proteomes" id="UP000185478"/>
    </source>
</evidence>
<evidence type="ECO:0000256" key="2">
    <source>
        <dbReference type="ARBA" id="ARBA00022448"/>
    </source>
</evidence>
<evidence type="ECO:0000256" key="10">
    <source>
        <dbReference type="HAMAP-Rule" id="MF_00330"/>
    </source>
</evidence>
<dbReference type="RefSeq" id="WP_075727370.1">
    <property type="nucleotide sequence ID" value="NZ_CP009245.1"/>
</dbReference>
<reference evidence="11 12" key="1">
    <citation type="submission" date="2014-08" db="EMBL/GenBank/DDBJ databases">
        <title>Complete genome sequence of Corynebacterium aquilae S-613T(T) (=DSM 44791(T)), isolated from the choana of a healthy golden eagle.</title>
        <authorList>
            <person name="Ruckert C."/>
            <person name="Albersmeier A."/>
            <person name="Winkler A."/>
            <person name="Kalinowski J."/>
        </authorList>
    </citation>
    <scope>NUCLEOTIDE SEQUENCE [LARGE SCALE GENOMIC DNA]</scope>
    <source>
        <strain evidence="11 12">S-613</strain>
    </source>
</reference>
<evidence type="ECO:0000256" key="1">
    <source>
        <dbReference type="ARBA" id="ARBA00022426"/>
    </source>
</evidence>
<comment type="similarity">
    <text evidence="10">Belongs to the CbiN family.</text>
</comment>
<evidence type="ECO:0000256" key="8">
    <source>
        <dbReference type="ARBA" id="ARBA00023136"/>
    </source>
</evidence>
<evidence type="ECO:0000256" key="6">
    <source>
        <dbReference type="ARBA" id="ARBA00022989"/>
    </source>
</evidence>
<feature type="transmembrane region" description="Helical" evidence="10">
    <location>
        <begin position="77"/>
        <end position="96"/>
    </location>
</feature>
<dbReference type="GO" id="GO:0009236">
    <property type="term" value="P:cobalamin biosynthetic process"/>
    <property type="evidence" value="ECO:0007669"/>
    <property type="project" value="UniProtKB-UniRule"/>
</dbReference>
<dbReference type="InterPro" id="IPR003705">
    <property type="entry name" value="CbiN"/>
</dbReference>
<evidence type="ECO:0000313" key="11">
    <source>
        <dbReference type="EMBL" id="APT85378.1"/>
    </source>
</evidence>
<keyword evidence="12" id="KW-1185">Reference proteome</keyword>
<keyword evidence="5 10" id="KW-0812">Transmembrane</keyword>
<dbReference type="NCBIfam" id="NF002780">
    <property type="entry name" value="PRK02898.1"/>
    <property type="match status" value="1"/>
</dbReference>
<comment type="subcellular location">
    <subcellularLocation>
        <location evidence="10">Cell membrane</location>
        <topology evidence="10">Multi-pass membrane protein</topology>
    </subcellularLocation>
</comment>
<dbReference type="PANTHER" id="PTHR38662">
    <property type="entry name" value="COBALT TRANSPORT PROTEIN CBIN"/>
    <property type="match status" value="1"/>
</dbReference>
<evidence type="ECO:0000256" key="4">
    <source>
        <dbReference type="ARBA" id="ARBA00022573"/>
    </source>
</evidence>
<keyword evidence="8 10" id="KW-0472">Membrane</keyword>
<dbReference type="OrthoDB" id="1551318at2"/>
<dbReference type="GO" id="GO:0005886">
    <property type="term" value="C:plasma membrane"/>
    <property type="evidence" value="ECO:0007669"/>
    <property type="project" value="UniProtKB-SubCell"/>
</dbReference>
<comment type="pathway">
    <text evidence="10">Cofactor biosynthesis; adenosylcobalamin biosynthesis.</text>
</comment>
<comment type="subunit">
    <text evidence="10">Forms an energy-coupling factor (ECF) transporter complex composed of an ATP-binding protein (A component, CbiO), a transmembrane protein (T component, CbiQ) and 2 possible substrate-capture proteins (S components, CbiM and CbiN) of unknown stoichimetry.</text>
</comment>
<evidence type="ECO:0000256" key="5">
    <source>
        <dbReference type="ARBA" id="ARBA00022692"/>
    </source>
</evidence>
<dbReference type="STRING" id="1431546.CAQU_10290"/>
<dbReference type="Pfam" id="PF02553">
    <property type="entry name" value="CbiN"/>
    <property type="match status" value="1"/>
</dbReference>
<evidence type="ECO:0000256" key="7">
    <source>
        <dbReference type="ARBA" id="ARBA00023065"/>
    </source>
</evidence>
<keyword evidence="1 10" id="KW-0171">Cobalt transport</keyword>
<keyword evidence="3 10" id="KW-1003">Cell membrane</keyword>
<keyword evidence="7 10" id="KW-0406">Ion transport</keyword>
<gene>
    <name evidence="10" type="primary">cbiN</name>
    <name evidence="11" type="ORF">CAQU_10290</name>
</gene>
<dbReference type="AlphaFoldDB" id="A0A1L7CHR8"/>
<dbReference type="EMBL" id="CP009245">
    <property type="protein sequence ID" value="APT85378.1"/>
    <property type="molecule type" value="Genomic_DNA"/>
</dbReference>
<name>A0A1L7CHR8_9CORY</name>
<accession>A0A1L7CHR8</accession>